<sequence>MQRSPRDLVLKNLQAPPMSTSSPKSAAACHTVQEQEDSLVTVASVPSSATSSHSIPKGADPRELPIAKNGLQILREIFRLGHHPYYSPQLSDVVLVAIDFENINTIKSGFAQKGDCQIGLAILDTKEINRMPPDKLISTHNFATGSPSYLSKASKKFMFGESIAISPPNIVNYIQSSIPSARNVVFVGHGIINDLQALQALDFEYPVLLSSVLDTFYIANEVFQYWAGSLSDLLLSLGCSFNRLHCAGNDANFTLRALLLLAACGFSKQQGEQEEDRDTLAHLREISASPIPHWVDPEVQALQKRERRGAKSRKHQSKTWSKEKQEEIRAARQLKNERNITEAG</sequence>
<name>A0ACB6QK83_9PLEO</name>
<organism evidence="1 2">
    <name type="scientific">Lindgomyces ingoldianus</name>
    <dbReference type="NCBI Taxonomy" id="673940"/>
    <lineage>
        <taxon>Eukaryota</taxon>
        <taxon>Fungi</taxon>
        <taxon>Dikarya</taxon>
        <taxon>Ascomycota</taxon>
        <taxon>Pezizomycotina</taxon>
        <taxon>Dothideomycetes</taxon>
        <taxon>Pleosporomycetidae</taxon>
        <taxon>Pleosporales</taxon>
        <taxon>Lindgomycetaceae</taxon>
        <taxon>Lindgomyces</taxon>
    </lineage>
</organism>
<reference evidence="1" key="1">
    <citation type="journal article" date="2020" name="Stud. Mycol.">
        <title>101 Dothideomycetes genomes: a test case for predicting lifestyles and emergence of pathogens.</title>
        <authorList>
            <person name="Haridas S."/>
            <person name="Albert R."/>
            <person name="Binder M."/>
            <person name="Bloem J."/>
            <person name="Labutti K."/>
            <person name="Salamov A."/>
            <person name="Andreopoulos B."/>
            <person name="Baker S."/>
            <person name="Barry K."/>
            <person name="Bills G."/>
            <person name="Bluhm B."/>
            <person name="Cannon C."/>
            <person name="Castanera R."/>
            <person name="Culley D."/>
            <person name="Daum C."/>
            <person name="Ezra D."/>
            <person name="Gonzalez J."/>
            <person name="Henrissat B."/>
            <person name="Kuo A."/>
            <person name="Liang C."/>
            <person name="Lipzen A."/>
            <person name="Lutzoni F."/>
            <person name="Magnuson J."/>
            <person name="Mondo S."/>
            <person name="Nolan M."/>
            <person name="Ohm R."/>
            <person name="Pangilinan J."/>
            <person name="Park H.-J."/>
            <person name="Ramirez L."/>
            <person name="Alfaro M."/>
            <person name="Sun H."/>
            <person name="Tritt A."/>
            <person name="Yoshinaga Y."/>
            <person name="Zwiers L.-H."/>
            <person name="Turgeon B."/>
            <person name="Goodwin S."/>
            <person name="Spatafora J."/>
            <person name="Crous P."/>
            <person name="Grigoriev I."/>
        </authorList>
    </citation>
    <scope>NUCLEOTIDE SEQUENCE</scope>
    <source>
        <strain evidence="1">ATCC 200398</strain>
    </source>
</reference>
<keyword evidence="2" id="KW-1185">Reference proteome</keyword>
<protein>
    <submittedName>
        <fullName evidence="1">Uncharacterized protein</fullName>
    </submittedName>
</protein>
<evidence type="ECO:0000313" key="1">
    <source>
        <dbReference type="EMBL" id="KAF2466537.1"/>
    </source>
</evidence>
<evidence type="ECO:0000313" key="2">
    <source>
        <dbReference type="Proteomes" id="UP000799755"/>
    </source>
</evidence>
<dbReference type="EMBL" id="MU003524">
    <property type="protein sequence ID" value="KAF2466537.1"/>
    <property type="molecule type" value="Genomic_DNA"/>
</dbReference>
<gene>
    <name evidence="1" type="ORF">BDR25DRAFT_76113</name>
</gene>
<proteinExistence type="predicted"/>
<comment type="caution">
    <text evidence="1">The sequence shown here is derived from an EMBL/GenBank/DDBJ whole genome shotgun (WGS) entry which is preliminary data.</text>
</comment>
<dbReference type="Proteomes" id="UP000799755">
    <property type="component" value="Unassembled WGS sequence"/>
</dbReference>
<accession>A0ACB6QK83</accession>